<dbReference type="GO" id="GO:0016791">
    <property type="term" value="F:phosphatase activity"/>
    <property type="evidence" value="ECO:0007669"/>
    <property type="project" value="TreeGrafter"/>
</dbReference>
<dbReference type="RefSeq" id="WP_075975157.1">
    <property type="nucleotide sequence ID" value="NZ_MKQR01000013.1"/>
</dbReference>
<dbReference type="Pfam" id="PF07228">
    <property type="entry name" value="SpoIIE"/>
    <property type="match status" value="1"/>
</dbReference>
<dbReference type="InterPro" id="IPR013656">
    <property type="entry name" value="PAS_4"/>
</dbReference>
<dbReference type="SUPFAM" id="SSF55874">
    <property type="entry name" value="ATPase domain of HSP90 chaperone/DNA topoisomerase II/histidine kinase"/>
    <property type="match status" value="1"/>
</dbReference>
<dbReference type="SUPFAM" id="SSF55781">
    <property type="entry name" value="GAF domain-like"/>
    <property type="match status" value="1"/>
</dbReference>
<dbReference type="SMART" id="SM00331">
    <property type="entry name" value="PP2C_SIG"/>
    <property type="match status" value="1"/>
</dbReference>
<dbReference type="InterPro" id="IPR003018">
    <property type="entry name" value="GAF"/>
</dbReference>
<dbReference type="Gene3D" id="3.30.750.24">
    <property type="entry name" value="STAS domain"/>
    <property type="match status" value="1"/>
</dbReference>
<dbReference type="Pfam" id="PF08447">
    <property type="entry name" value="PAS_3"/>
    <property type="match status" value="1"/>
</dbReference>
<dbReference type="SMART" id="SM00086">
    <property type="entry name" value="PAC"/>
    <property type="match status" value="2"/>
</dbReference>
<dbReference type="Pfam" id="PF01590">
    <property type="entry name" value="GAF"/>
    <property type="match status" value="1"/>
</dbReference>
<protein>
    <submittedName>
        <fullName evidence="5">PAS sensor protein</fullName>
    </submittedName>
</protein>
<dbReference type="InterPro" id="IPR002645">
    <property type="entry name" value="STAS_dom"/>
</dbReference>
<dbReference type="Gene3D" id="3.30.450.40">
    <property type="match status" value="1"/>
</dbReference>
<organism evidence="5 6">
    <name type="scientific">Actinokineospora bangkokensis</name>
    <dbReference type="NCBI Taxonomy" id="1193682"/>
    <lineage>
        <taxon>Bacteria</taxon>
        <taxon>Bacillati</taxon>
        <taxon>Actinomycetota</taxon>
        <taxon>Actinomycetes</taxon>
        <taxon>Pseudonocardiales</taxon>
        <taxon>Pseudonocardiaceae</taxon>
        <taxon>Actinokineospora</taxon>
    </lineage>
</organism>
<dbReference type="SMART" id="SM00065">
    <property type="entry name" value="GAF"/>
    <property type="match status" value="1"/>
</dbReference>
<evidence type="ECO:0000259" key="4">
    <source>
        <dbReference type="PROSITE" id="PS50801"/>
    </source>
</evidence>
<evidence type="ECO:0000313" key="6">
    <source>
        <dbReference type="Proteomes" id="UP000186040"/>
    </source>
</evidence>
<dbReference type="InterPro" id="IPR035965">
    <property type="entry name" value="PAS-like_dom_sf"/>
</dbReference>
<dbReference type="InterPro" id="IPR000700">
    <property type="entry name" value="PAS-assoc_C"/>
</dbReference>
<reference evidence="5 6" key="1">
    <citation type="submission" date="2016-10" db="EMBL/GenBank/DDBJ databases">
        <title>The Draft Genome Sequence of Actinokineospora bangkokensis 44EHWT reveals the biosynthetic pathway of antifungal compounds Thailandins with unusual extender unit butylmalonyl-CoA.</title>
        <authorList>
            <person name="Greule A."/>
            <person name="Intra B."/>
            <person name="Flemming S."/>
            <person name="Rommel M.G."/>
            <person name="Panbangred W."/>
            <person name="Bechthold A."/>
        </authorList>
    </citation>
    <scope>NUCLEOTIDE SEQUENCE [LARGE SCALE GENOMIC DNA]</scope>
    <source>
        <strain evidence="5 6">44EHW</strain>
    </source>
</reference>
<dbReference type="Proteomes" id="UP000186040">
    <property type="component" value="Unassembled WGS sequence"/>
</dbReference>
<dbReference type="InterPro" id="IPR003594">
    <property type="entry name" value="HATPase_dom"/>
</dbReference>
<evidence type="ECO:0000259" key="2">
    <source>
        <dbReference type="PROSITE" id="PS50112"/>
    </source>
</evidence>
<feature type="domain" description="STAS" evidence="4">
    <location>
        <begin position="791"/>
        <end position="864"/>
    </location>
</feature>
<dbReference type="InterPro" id="IPR000014">
    <property type="entry name" value="PAS"/>
</dbReference>
<accession>A0A1Q9LLH7</accession>
<dbReference type="InterPro" id="IPR036890">
    <property type="entry name" value="HATPase_C_sf"/>
</dbReference>
<evidence type="ECO:0000256" key="1">
    <source>
        <dbReference type="ARBA" id="ARBA00022801"/>
    </source>
</evidence>
<evidence type="ECO:0000259" key="3">
    <source>
        <dbReference type="PROSITE" id="PS50113"/>
    </source>
</evidence>
<evidence type="ECO:0000313" key="5">
    <source>
        <dbReference type="EMBL" id="OLR92892.1"/>
    </source>
</evidence>
<keyword evidence="1" id="KW-0378">Hydrolase</keyword>
<dbReference type="Pfam" id="PF13581">
    <property type="entry name" value="HATPase_c_2"/>
    <property type="match status" value="1"/>
</dbReference>
<dbReference type="InterPro" id="IPR036457">
    <property type="entry name" value="PPM-type-like_dom_sf"/>
</dbReference>
<dbReference type="InterPro" id="IPR029016">
    <property type="entry name" value="GAF-like_dom_sf"/>
</dbReference>
<dbReference type="InterPro" id="IPR001932">
    <property type="entry name" value="PPM-type_phosphatase-like_dom"/>
</dbReference>
<dbReference type="EMBL" id="MKQR01000013">
    <property type="protein sequence ID" value="OLR92892.1"/>
    <property type="molecule type" value="Genomic_DNA"/>
</dbReference>
<dbReference type="CDD" id="cd00130">
    <property type="entry name" value="PAS"/>
    <property type="match status" value="2"/>
</dbReference>
<dbReference type="NCBIfam" id="TIGR00229">
    <property type="entry name" value="sensory_box"/>
    <property type="match status" value="2"/>
</dbReference>
<dbReference type="SUPFAM" id="SSF52091">
    <property type="entry name" value="SpoIIaa-like"/>
    <property type="match status" value="1"/>
</dbReference>
<dbReference type="InterPro" id="IPR052016">
    <property type="entry name" value="Bact_Sigma-Reg"/>
</dbReference>
<feature type="domain" description="PAC" evidence="3">
    <location>
        <begin position="71"/>
        <end position="123"/>
    </location>
</feature>
<keyword evidence="6" id="KW-1185">Reference proteome</keyword>
<dbReference type="InterPro" id="IPR036513">
    <property type="entry name" value="STAS_dom_sf"/>
</dbReference>
<dbReference type="InterPro" id="IPR001610">
    <property type="entry name" value="PAC"/>
</dbReference>
<dbReference type="InterPro" id="IPR013655">
    <property type="entry name" value="PAS_fold_3"/>
</dbReference>
<dbReference type="PANTHER" id="PTHR43156">
    <property type="entry name" value="STAGE II SPORULATION PROTEIN E-RELATED"/>
    <property type="match status" value="1"/>
</dbReference>
<dbReference type="PROSITE" id="PS50112">
    <property type="entry name" value="PAS"/>
    <property type="match status" value="1"/>
</dbReference>
<gene>
    <name evidence="5" type="ORF">BJP25_18110</name>
</gene>
<dbReference type="STRING" id="1193682.BJP25_18110"/>
<dbReference type="PANTHER" id="PTHR43156:SF2">
    <property type="entry name" value="STAGE II SPORULATION PROTEIN E"/>
    <property type="match status" value="1"/>
</dbReference>
<dbReference type="CDD" id="cd16936">
    <property type="entry name" value="HATPase_RsbW-like"/>
    <property type="match status" value="1"/>
</dbReference>
<dbReference type="Gene3D" id="3.30.565.10">
    <property type="entry name" value="Histidine kinase-like ATPase, C-terminal domain"/>
    <property type="match status" value="1"/>
</dbReference>
<dbReference type="CDD" id="cd07043">
    <property type="entry name" value="STAS_anti-anti-sigma_factors"/>
    <property type="match status" value="1"/>
</dbReference>
<dbReference type="Gene3D" id="3.30.450.20">
    <property type="entry name" value="PAS domain"/>
    <property type="match status" value="2"/>
</dbReference>
<sequence length="888" mass="93829">MSGAELPAGVPLVVWEADAASGRFTFVSEHGAALLGHPVRAWLADPGFWASVLHPDDRERVLAARRDPVDHEDDYRVLAADGRVHWVHDVVRVARDADGTARALHGVLVDVSTRRAEERRERFLDALELRLQPLVDAEQIIAAAAQALVEHLGVDRCTYARAEEDEDHVVMVGDHAVGLPHLTGRFSTRDFGEGCLEAMRAGEPWVITDSATDPRVRAQRENYLAQGMLAAIAVPVHKAGRYAGAFAVHHGSPRRWSPDEVALVTDVATRCWESLERAHAARELRESERRYRMLFEQAADGVWVADAQLRYVAVNPAGCALMGYTQEEFLRLSVPDLLPPGVEVALEDLLARLATGAPVTEVWDLLRADGTTIPVELSMLATPAGLQSIGRDVTDRRRVEVEREAQLRREHEIADTLQRSLLPRELPDLDGLALAAHYLPASRHAQTGGDWYDVLQVGDGTVALVVGDVVGKGPDAAAVMGQLRSALAGALLDGNTPAAALRRLERFADRTPGALGSTCACLLYDCASGVLLWATAGHPPPLLLDANGVRALLGEAGTVLCAGGTFADNAVVVHPGTTLVLYTDGLIERRGAVIDDGITALADHLRPLAATGPADLADSIIAALLATGHDDDVALVVGRITPPPLVVEDVPATAAALADIRVRTGRWAALAGLSRDALIELNLVLGEAAANAIEHAYPDEPGHFDYSVERTPRGGLRAQVRDRGAWRPPPLDRGHRGRGLEMIHEMSTAVVTHGPTGTHVDAHLVEPDGAGPAGPAAEPGVAALVVAGGTVVISGALDLAGTAAVREGLLRRADGAPLVVDLTGVTHLSSSGVALFLDLGARVPVTLRTTTGSAPARVLALSGLPSGPVGVDLVPGADRAAPTTDSPR</sequence>
<dbReference type="PROSITE" id="PS50113">
    <property type="entry name" value="PAC"/>
    <property type="match status" value="1"/>
</dbReference>
<dbReference type="AlphaFoldDB" id="A0A1Q9LLH7"/>
<dbReference type="PROSITE" id="PS50801">
    <property type="entry name" value="STAS"/>
    <property type="match status" value="1"/>
</dbReference>
<dbReference type="SMART" id="SM00091">
    <property type="entry name" value="PAS"/>
    <property type="match status" value="2"/>
</dbReference>
<dbReference type="SUPFAM" id="SSF55785">
    <property type="entry name" value="PYP-like sensor domain (PAS domain)"/>
    <property type="match status" value="2"/>
</dbReference>
<dbReference type="Gene3D" id="3.60.40.10">
    <property type="entry name" value="PPM-type phosphatase domain"/>
    <property type="match status" value="1"/>
</dbReference>
<name>A0A1Q9LLH7_9PSEU</name>
<dbReference type="Pfam" id="PF08448">
    <property type="entry name" value="PAS_4"/>
    <property type="match status" value="1"/>
</dbReference>
<dbReference type="OrthoDB" id="163538at2"/>
<comment type="caution">
    <text evidence="5">The sequence shown here is derived from an EMBL/GenBank/DDBJ whole genome shotgun (WGS) entry which is preliminary data.</text>
</comment>
<dbReference type="SUPFAM" id="SSF81606">
    <property type="entry name" value="PP2C-like"/>
    <property type="match status" value="1"/>
</dbReference>
<proteinExistence type="predicted"/>
<feature type="domain" description="PAS" evidence="2">
    <location>
        <begin position="287"/>
        <end position="357"/>
    </location>
</feature>